<dbReference type="EMBL" id="CP120678">
    <property type="protein sequence ID" value="WIW70326.1"/>
    <property type="molecule type" value="Genomic_DNA"/>
</dbReference>
<dbReference type="Pfam" id="PF08282">
    <property type="entry name" value="Hydrolase_3"/>
    <property type="match status" value="1"/>
</dbReference>
<dbReference type="SFLD" id="SFLDG01144">
    <property type="entry name" value="C2.B.4:_PGP_Like"/>
    <property type="match status" value="1"/>
</dbReference>
<proteinExistence type="predicted"/>
<keyword evidence="2" id="KW-1185">Reference proteome</keyword>
<sequence>MAIKLVISDLDGTLLDCDHQISEANKSAIFEAVQSGVTVTIATGRMYPSALPYAKQLGVDVPIITYNGAVIKSVSGEILYEQCLDTGVAQEIITLCQENDWYIQTIDDDNLYFKEHNEKAKYYESVAGIKGHAVGGKLADYAKRPPKMLMITDNEVQTDEIVALLEKQFAGRITAVKSMPTYIEIIHPSVNKAAAVDRLIEKLNLSREEVMALGDSNNDLPMLKAAGLSVAMGNANQKAKAVAKVVTEDNNHSGVAVAIRKYVLQKQG</sequence>
<dbReference type="PANTHER" id="PTHR10000:SF8">
    <property type="entry name" value="HAD SUPERFAMILY HYDROLASE-LIKE, TYPE 3"/>
    <property type="match status" value="1"/>
</dbReference>
<gene>
    <name evidence="1" type="ORF">P3F81_10565</name>
</gene>
<dbReference type="GO" id="GO:0005829">
    <property type="term" value="C:cytosol"/>
    <property type="evidence" value="ECO:0007669"/>
    <property type="project" value="TreeGrafter"/>
</dbReference>
<dbReference type="NCBIfam" id="TIGR01484">
    <property type="entry name" value="HAD-SF-IIB"/>
    <property type="match status" value="1"/>
</dbReference>
<dbReference type="InterPro" id="IPR006379">
    <property type="entry name" value="HAD-SF_hydro_IIB"/>
</dbReference>
<dbReference type="SUPFAM" id="SSF56784">
    <property type="entry name" value="HAD-like"/>
    <property type="match status" value="1"/>
</dbReference>
<dbReference type="GO" id="GO:0000287">
    <property type="term" value="F:magnesium ion binding"/>
    <property type="evidence" value="ECO:0007669"/>
    <property type="project" value="TreeGrafter"/>
</dbReference>
<reference evidence="1" key="1">
    <citation type="submission" date="2023-03" db="EMBL/GenBank/DDBJ databases">
        <title>Selenobaculum gbiensis gen. nov. sp. nov., a new bacterium isolated from the gut microbiota of IBD patient.</title>
        <authorList>
            <person name="Yeo S."/>
            <person name="Park H."/>
            <person name="Huh C.S."/>
        </authorList>
    </citation>
    <scope>NUCLEOTIDE SEQUENCE</scope>
    <source>
        <strain evidence="1">ICN-92133</strain>
    </source>
</reference>
<name>A0A9Y2AID3_9FIRM</name>
<organism evidence="1 2">
    <name type="scientific">Selenobaculum gibii</name>
    <dbReference type="NCBI Taxonomy" id="3054208"/>
    <lineage>
        <taxon>Bacteria</taxon>
        <taxon>Bacillati</taxon>
        <taxon>Bacillota</taxon>
        <taxon>Negativicutes</taxon>
        <taxon>Selenomonadales</taxon>
        <taxon>Selenomonadaceae</taxon>
        <taxon>Selenobaculum</taxon>
    </lineage>
</organism>
<dbReference type="Gene3D" id="3.40.50.1000">
    <property type="entry name" value="HAD superfamily/HAD-like"/>
    <property type="match status" value="1"/>
</dbReference>
<dbReference type="InterPro" id="IPR023214">
    <property type="entry name" value="HAD_sf"/>
</dbReference>
<dbReference type="InterPro" id="IPR036412">
    <property type="entry name" value="HAD-like_sf"/>
</dbReference>
<keyword evidence="1" id="KW-0378">Hydrolase</keyword>
<dbReference type="PROSITE" id="PS01229">
    <property type="entry name" value="COF_2"/>
    <property type="match status" value="1"/>
</dbReference>
<dbReference type="Gene3D" id="3.30.1240.10">
    <property type="match status" value="1"/>
</dbReference>
<dbReference type="AlphaFoldDB" id="A0A9Y2AID3"/>
<dbReference type="SFLD" id="SFLDS00003">
    <property type="entry name" value="Haloacid_Dehalogenase"/>
    <property type="match status" value="1"/>
</dbReference>
<protein>
    <submittedName>
        <fullName evidence="1">Cof-type HAD-IIB family hydrolase</fullName>
    </submittedName>
</protein>
<evidence type="ECO:0000313" key="2">
    <source>
        <dbReference type="Proteomes" id="UP001243623"/>
    </source>
</evidence>
<dbReference type="NCBIfam" id="TIGR00099">
    <property type="entry name" value="Cof-subfamily"/>
    <property type="match status" value="1"/>
</dbReference>
<dbReference type="Proteomes" id="UP001243623">
    <property type="component" value="Chromosome"/>
</dbReference>
<accession>A0A9Y2AID3</accession>
<dbReference type="SFLD" id="SFLDG01140">
    <property type="entry name" value="C2.B:_Phosphomannomutase_and_P"/>
    <property type="match status" value="1"/>
</dbReference>
<dbReference type="CDD" id="cd07516">
    <property type="entry name" value="HAD_Pase"/>
    <property type="match status" value="1"/>
</dbReference>
<dbReference type="KEGG" id="sgbi:P3F81_10565"/>
<evidence type="ECO:0000313" key="1">
    <source>
        <dbReference type="EMBL" id="WIW70326.1"/>
    </source>
</evidence>
<dbReference type="GO" id="GO:0016791">
    <property type="term" value="F:phosphatase activity"/>
    <property type="evidence" value="ECO:0007669"/>
    <property type="project" value="TreeGrafter"/>
</dbReference>
<dbReference type="InterPro" id="IPR000150">
    <property type="entry name" value="Cof"/>
</dbReference>
<dbReference type="PANTHER" id="PTHR10000">
    <property type="entry name" value="PHOSPHOSERINE PHOSPHATASE"/>
    <property type="match status" value="1"/>
</dbReference>
<dbReference type="RefSeq" id="WP_147670111.1">
    <property type="nucleotide sequence ID" value="NZ_CP120678.1"/>
</dbReference>